<keyword evidence="2" id="KW-1185">Reference proteome</keyword>
<reference evidence="1" key="1">
    <citation type="submission" date="2020-01" db="EMBL/GenBank/DDBJ databases">
        <authorList>
            <consortium name="DOE Joint Genome Institute"/>
            <person name="Haridas S."/>
            <person name="Albert R."/>
            <person name="Binder M."/>
            <person name="Bloem J."/>
            <person name="Labutti K."/>
            <person name="Salamov A."/>
            <person name="Andreopoulos B."/>
            <person name="Baker S.E."/>
            <person name="Barry K."/>
            <person name="Bills G."/>
            <person name="Bluhm B.H."/>
            <person name="Cannon C."/>
            <person name="Castanera R."/>
            <person name="Culley D.E."/>
            <person name="Daum C."/>
            <person name="Ezra D."/>
            <person name="Gonzalez J.B."/>
            <person name="Henrissat B."/>
            <person name="Kuo A."/>
            <person name="Liang C."/>
            <person name="Lipzen A."/>
            <person name="Lutzoni F."/>
            <person name="Magnuson J."/>
            <person name="Mondo S."/>
            <person name="Nolan M."/>
            <person name="Ohm R."/>
            <person name="Pangilinan J."/>
            <person name="Park H.-J."/>
            <person name="Ramirez L."/>
            <person name="Alfaro M."/>
            <person name="Sun H."/>
            <person name="Tritt A."/>
            <person name="Yoshinaga Y."/>
            <person name="Zwiers L.-H."/>
            <person name="Turgeon B.G."/>
            <person name="Goodwin S.B."/>
            <person name="Spatafora J.W."/>
            <person name="Crous P.W."/>
            <person name="Grigoriev I.V."/>
        </authorList>
    </citation>
    <scope>NUCLEOTIDE SEQUENCE</scope>
    <source>
        <strain evidence="1">IPT5</strain>
    </source>
</reference>
<proteinExistence type="predicted"/>
<dbReference type="Proteomes" id="UP000799423">
    <property type="component" value="Unassembled WGS sequence"/>
</dbReference>
<gene>
    <name evidence="1" type="ORF">T440DRAFT_155913</name>
</gene>
<accession>A0A6A7BJ42</accession>
<dbReference type="AlphaFoldDB" id="A0A6A7BJ42"/>
<protein>
    <submittedName>
        <fullName evidence="1">Uncharacterized protein</fullName>
    </submittedName>
</protein>
<organism evidence="1 2">
    <name type="scientific">Plenodomus tracheiphilus IPT5</name>
    <dbReference type="NCBI Taxonomy" id="1408161"/>
    <lineage>
        <taxon>Eukaryota</taxon>
        <taxon>Fungi</taxon>
        <taxon>Dikarya</taxon>
        <taxon>Ascomycota</taxon>
        <taxon>Pezizomycotina</taxon>
        <taxon>Dothideomycetes</taxon>
        <taxon>Pleosporomycetidae</taxon>
        <taxon>Pleosporales</taxon>
        <taxon>Pleosporineae</taxon>
        <taxon>Leptosphaeriaceae</taxon>
        <taxon>Plenodomus</taxon>
    </lineage>
</organism>
<dbReference type="EMBL" id="MU006290">
    <property type="protein sequence ID" value="KAF2855480.1"/>
    <property type="molecule type" value="Genomic_DNA"/>
</dbReference>
<evidence type="ECO:0000313" key="2">
    <source>
        <dbReference type="Proteomes" id="UP000799423"/>
    </source>
</evidence>
<name>A0A6A7BJ42_9PLEO</name>
<evidence type="ECO:0000313" key="1">
    <source>
        <dbReference type="EMBL" id="KAF2855480.1"/>
    </source>
</evidence>
<sequence>MSETAMTCFDREKRTTNRYVVLVCKHQGFSSKAVDSLSMVSESFPLSDSSCVPCVKKGQTCHHASSCETLEKALTTIDIKGRPSQINSTGTPCTHFLRGR</sequence>